<dbReference type="UniPathway" id="UPA00070"/>
<dbReference type="Proteomes" id="UP000262195">
    <property type="component" value="Unassembled WGS sequence"/>
</dbReference>
<evidence type="ECO:0000256" key="5">
    <source>
        <dbReference type="ARBA" id="ARBA00011738"/>
    </source>
</evidence>
<dbReference type="AlphaFoldDB" id="A0A3D4S4S2"/>
<dbReference type="SUPFAM" id="SSF51395">
    <property type="entry name" value="FMN-linked oxidoreductases"/>
    <property type="match status" value="1"/>
</dbReference>
<evidence type="ECO:0000256" key="2">
    <source>
        <dbReference type="ARBA" id="ARBA00004496"/>
    </source>
</evidence>
<evidence type="ECO:0000256" key="6">
    <source>
        <dbReference type="ARBA" id="ARBA00022490"/>
    </source>
</evidence>
<comment type="function">
    <text evidence="11">Catalyzes the conversion of dihydroorotate to orotate.</text>
</comment>
<feature type="active site" description="Nucleophile" evidence="11">
    <location>
        <position position="148"/>
    </location>
</feature>
<dbReference type="PANTHER" id="PTHR48109">
    <property type="entry name" value="DIHYDROOROTATE DEHYDROGENASE (QUINONE), MITOCHONDRIAL-RELATED"/>
    <property type="match status" value="1"/>
</dbReference>
<comment type="catalytic activity">
    <reaction evidence="11">
        <text>(S)-dihydroorotate + A = orotate + AH2</text>
        <dbReference type="Rhea" id="RHEA:18073"/>
        <dbReference type="ChEBI" id="CHEBI:13193"/>
        <dbReference type="ChEBI" id="CHEBI:17499"/>
        <dbReference type="ChEBI" id="CHEBI:30839"/>
        <dbReference type="ChEBI" id="CHEBI:30864"/>
    </reaction>
</comment>
<comment type="similarity">
    <text evidence="4 11">Belongs to the dihydroorotate dehydrogenase family. Type 1 subfamily.</text>
</comment>
<dbReference type="InterPro" id="IPR050074">
    <property type="entry name" value="DHO_dehydrogenase"/>
</dbReference>
<dbReference type="InterPro" id="IPR013785">
    <property type="entry name" value="Aldolase_TIM"/>
</dbReference>
<evidence type="ECO:0000256" key="10">
    <source>
        <dbReference type="ARBA" id="ARBA00023002"/>
    </source>
</evidence>
<comment type="subunit">
    <text evidence="5">Homodimer.</text>
</comment>
<keyword evidence="9 11" id="KW-0665">Pyrimidine biosynthesis</keyword>
<dbReference type="PANTHER" id="PTHR48109:SF1">
    <property type="entry name" value="DIHYDROOROTATE DEHYDROGENASE (FUMARATE)"/>
    <property type="match status" value="1"/>
</dbReference>
<feature type="domain" description="Dihydroorotate dehydrogenase catalytic" evidence="12">
    <location>
        <begin position="20"/>
        <end position="311"/>
    </location>
</feature>
<keyword evidence="8 11" id="KW-0288">FMN</keyword>
<feature type="binding site" evidence="11">
    <location>
        <begin position="211"/>
        <end position="212"/>
    </location>
    <ligand>
        <name>substrate</name>
    </ligand>
</feature>
<dbReference type="EC" id="1.3.-.-" evidence="11"/>
<evidence type="ECO:0000256" key="9">
    <source>
        <dbReference type="ARBA" id="ARBA00022975"/>
    </source>
</evidence>
<dbReference type="InterPro" id="IPR001295">
    <property type="entry name" value="Dihydroorotate_DH_CS"/>
</dbReference>
<organism evidence="13 14">
    <name type="scientific">Bavariicoccus seileri</name>
    <dbReference type="NCBI Taxonomy" id="549685"/>
    <lineage>
        <taxon>Bacteria</taxon>
        <taxon>Bacillati</taxon>
        <taxon>Bacillota</taxon>
        <taxon>Bacilli</taxon>
        <taxon>Lactobacillales</taxon>
        <taxon>Enterococcaceae</taxon>
        <taxon>Bavariicoccus</taxon>
    </lineage>
</organism>
<dbReference type="Gene3D" id="2.30.26.10">
    <property type="entry name" value="Dihydroorotate Dehydrogenase A, chain A, domain 2"/>
    <property type="match status" value="1"/>
</dbReference>
<dbReference type="STRING" id="1121105.GCA_000421665_01592"/>
<feature type="binding site" evidence="11">
    <location>
        <position position="145"/>
    </location>
    <ligand>
        <name>substrate</name>
    </ligand>
</feature>
<comment type="caution">
    <text evidence="13">The sequence shown here is derived from an EMBL/GenBank/DDBJ whole genome shotgun (WGS) entry which is preliminary data.</text>
</comment>
<comment type="cofactor">
    <cofactor evidence="11">
        <name>FMN</name>
        <dbReference type="ChEBI" id="CHEBI:58210"/>
    </cofactor>
    <text evidence="11">Binds 1 FMN per subunit.</text>
</comment>
<name>A0A3D4S4S2_9ENTE</name>
<dbReference type="InterPro" id="IPR033886">
    <property type="entry name" value="DHOD_1A"/>
</dbReference>
<sequence>MTKETTPHHSSESIDLTAHLGRFTFSNCLMNASGVYCFDADELNELNQSKAGAIVTKSATVEKRTGNPEPRYATLTHGSINSMGLPNLGIDYYIDFVLMAQLDDQAKEKDSKFRFISVSGLSPSENIDILQKIQGTPYQDFVELNLSCPNVIGEPQMGYNFSATRRLLEQVFSFYTKPLGVKLPPYFDLVHFDQMATILNEFPLAYVNVINSIGNGLAIDTETETAVIKPKNGFGGIGGDYVKHTALANVKGFYDRLDPTIKVIGTGGVESGEDVFQHLLCGASMVQIGTSLHEEGPEIFERIERELHDIMASKNYKTIDDFRGKLKSLM</sequence>
<keyword evidence="10 11" id="KW-0560">Oxidoreductase</keyword>
<evidence type="ECO:0000256" key="7">
    <source>
        <dbReference type="ARBA" id="ARBA00022630"/>
    </source>
</evidence>
<keyword evidence="6 11" id="KW-0963">Cytoplasm</keyword>
<dbReference type="CDD" id="cd04741">
    <property type="entry name" value="DHOD_1A_like"/>
    <property type="match status" value="1"/>
</dbReference>
<gene>
    <name evidence="11" type="primary">pyrD</name>
    <name evidence="13" type="ORF">DIW15_03940</name>
</gene>
<feature type="binding site" evidence="11">
    <location>
        <position position="145"/>
    </location>
    <ligand>
        <name>FMN</name>
        <dbReference type="ChEBI" id="CHEBI:58210"/>
    </ligand>
</feature>
<dbReference type="HAMAP" id="MF_00224">
    <property type="entry name" value="DHO_dh_type1"/>
    <property type="match status" value="1"/>
</dbReference>
<accession>A0A3D4S4S2</accession>
<dbReference type="PIRSF" id="PIRSF000164">
    <property type="entry name" value="DHO_oxidase"/>
    <property type="match status" value="1"/>
</dbReference>
<dbReference type="InterPro" id="IPR005720">
    <property type="entry name" value="Dihydroorotate_DH_cat"/>
</dbReference>
<comment type="pathway">
    <text evidence="3 11">Pyrimidine metabolism; UMP biosynthesis via de novo pathway.</text>
</comment>
<feature type="binding site" evidence="11">
    <location>
        <position position="210"/>
    </location>
    <ligand>
        <name>FMN</name>
        <dbReference type="ChEBI" id="CHEBI:58210"/>
    </ligand>
</feature>
<comment type="catalytic activity">
    <reaction evidence="1">
        <text>(S)-dihydroorotate + fumarate = orotate + succinate</text>
        <dbReference type="Rhea" id="RHEA:30059"/>
        <dbReference type="ChEBI" id="CHEBI:29806"/>
        <dbReference type="ChEBI" id="CHEBI:30031"/>
        <dbReference type="ChEBI" id="CHEBI:30839"/>
        <dbReference type="ChEBI" id="CHEBI:30864"/>
        <dbReference type="EC" id="1.3.98.1"/>
    </reaction>
</comment>
<comment type="subcellular location">
    <subcellularLocation>
        <location evidence="2 11">Cytoplasm</location>
    </subcellularLocation>
</comment>
<dbReference type="FunFam" id="3.20.20.70:FF:000027">
    <property type="entry name" value="Dihydropyrimidine dehydrogenase [NADP(+)]"/>
    <property type="match status" value="1"/>
</dbReference>
<dbReference type="GO" id="GO:1990663">
    <property type="term" value="F:dihydroorotate dehydrogenase (fumarate) activity"/>
    <property type="evidence" value="ECO:0007669"/>
    <property type="project" value="UniProtKB-EC"/>
</dbReference>
<evidence type="ECO:0000256" key="4">
    <source>
        <dbReference type="ARBA" id="ARBA00008008"/>
    </source>
</evidence>
<dbReference type="InterPro" id="IPR023359">
    <property type="entry name" value="Dihydro_DH_chainA_dom2"/>
</dbReference>
<protein>
    <recommendedName>
        <fullName evidence="11">Dihydroorotate dehydrogenase</fullName>
        <shortName evidence="11">DHOD</shortName>
        <shortName evidence="11">DHODase</shortName>
        <shortName evidence="11">DHOdehase</shortName>
        <ecNumber evidence="11">1.3.-.-</ecNumber>
    </recommendedName>
</protein>
<evidence type="ECO:0000313" key="14">
    <source>
        <dbReference type="Proteomes" id="UP000262195"/>
    </source>
</evidence>
<reference evidence="13 14" key="1">
    <citation type="journal article" date="2018" name="Nat. Biotechnol.">
        <title>A standardized bacterial taxonomy based on genome phylogeny substantially revises the tree of life.</title>
        <authorList>
            <person name="Parks D.H."/>
            <person name="Chuvochina M."/>
            <person name="Waite D.W."/>
            <person name="Rinke C."/>
            <person name="Skarshewski A."/>
            <person name="Chaumeil P.A."/>
            <person name="Hugenholtz P."/>
        </authorList>
    </citation>
    <scope>NUCLEOTIDE SEQUENCE [LARGE SCALE GENOMIC DNA]</scope>
    <source>
        <strain evidence="13">UBA11306</strain>
    </source>
</reference>
<dbReference type="GO" id="GO:0005737">
    <property type="term" value="C:cytoplasm"/>
    <property type="evidence" value="ECO:0007669"/>
    <property type="project" value="UniProtKB-SubCell"/>
</dbReference>
<feature type="binding site" evidence="11">
    <location>
        <position position="239"/>
    </location>
    <ligand>
        <name>FMN</name>
        <dbReference type="ChEBI" id="CHEBI:58210"/>
    </ligand>
</feature>
<dbReference type="NCBIfam" id="NF002702">
    <property type="entry name" value="PRK02506.1"/>
    <property type="match status" value="1"/>
</dbReference>
<proteinExistence type="inferred from homology"/>
<feature type="binding site" evidence="11">
    <location>
        <begin position="81"/>
        <end position="85"/>
    </location>
    <ligand>
        <name>substrate</name>
    </ligand>
</feature>
<evidence type="ECO:0000256" key="1">
    <source>
        <dbReference type="ARBA" id="ARBA00001694"/>
    </source>
</evidence>
<dbReference type="EMBL" id="DQHO01000025">
    <property type="protein sequence ID" value="HCS93845.1"/>
    <property type="molecule type" value="Genomic_DNA"/>
</dbReference>
<evidence type="ECO:0000259" key="12">
    <source>
        <dbReference type="Pfam" id="PF01180"/>
    </source>
</evidence>
<evidence type="ECO:0000256" key="11">
    <source>
        <dbReference type="HAMAP-Rule" id="MF_00224"/>
    </source>
</evidence>
<feature type="binding site" evidence="11">
    <location>
        <position position="57"/>
    </location>
    <ligand>
        <name>substrate</name>
    </ligand>
</feature>
<dbReference type="Gene3D" id="3.20.20.70">
    <property type="entry name" value="Aldolase class I"/>
    <property type="match status" value="1"/>
</dbReference>
<feature type="binding site" evidence="11">
    <location>
        <begin position="57"/>
        <end position="58"/>
    </location>
    <ligand>
        <name>FMN</name>
        <dbReference type="ChEBI" id="CHEBI:58210"/>
    </ligand>
</feature>
<feature type="binding site" evidence="11">
    <location>
        <begin position="267"/>
        <end position="268"/>
    </location>
    <ligand>
        <name>FMN</name>
        <dbReference type="ChEBI" id="CHEBI:58210"/>
    </ligand>
</feature>
<dbReference type="InterPro" id="IPR024920">
    <property type="entry name" value="Dihydroorotate_DH_1"/>
</dbReference>
<evidence type="ECO:0000256" key="8">
    <source>
        <dbReference type="ARBA" id="ARBA00022643"/>
    </source>
</evidence>
<dbReference type="PROSITE" id="PS00912">
    <property type="entry name" value="DHODEHASE_2"/>
    <property type="match status" value="1"/>
</dbReference>
<feature type="binding site" evidence="11">
    <location>
        <position position="33"/>
    </location>
    <ligand>
        <name>FMN</name>
        <dbReference type="ChEBI" id="CHEBI:58210"/>
    </ligand>
</feature>
<dbReference type="InterPro" id="IPR012135">
    <property type="entry name" value="Dihydroorotate_DH_1_2"/>
</dbReference>
<feature type="binding site" evidence="11">
    <location>
        <position position="182"/>
    </location>
    <ligand>
        <name>FMN</name>
        <dbReference type="ChEBI" id="CHEBI:58210"/>
    </ligand>
</feature>
<evidence type="ECO:0000256" key="3">
    <source>
        <dbReference type="ARBA" id="ARBA00004725"/>
    </source>
</evidence>
<comment type="caution">
    <text evidence="11">Lacks conserved residue(s) required for the propagation of feature annotation.</text>
</comment>
<dbReference type="GO" id="GO:0044205">
    <property type="term" value="P:'de novo' UMP biosynthetic process"/>
    <property type="evidence" value="ECO:0007669"/>
    <property type="project" value="UniProtKB-UniRule"/>
</dbReference>
<dbReference type="GO" id="GO:0006207">
    <property type="term" value="P:'de novo' pyrimidine nucleobase biosynthetic process"/>
    <property type="evidence" value="ECO:0007669"/>
    <property type="project" value="InterPro"/>
</dbReference>
<dbReference type="Pfam" id="PF01180">
    <property type="entry name" value="DHO_dh"/>
    <property type="match status" value="1"/>
</dbReference>
<evidence type="ECO:0000313" key="13">
    <source>
        <dbReference type="EMBL" id="HCS93845.1"/>
    </source>
</evidence>
<dbReference type="PROSITE" id="PS00911">
    <property type="entry name" value="DHODEHASE_1"/>
    <property type="match status" value="1"/>
</dbReference>
<feature type="binding site" evidence="11">
    <location>
        <begin position="289"/>
        <end position="290"/>
    </location>
    <ligand>
        <name>FMN</name>
        <dbReference type="ChEBI" id="CHEBI:58210"/>
    </ligand>
</feature>
<keyword evidence="7 11" id="KW-0285">Flavoprotein</keyword>